<protein>
    <submittedName>
        <fullName evidence="2">Uncharacterized protein</fullName>
    </submittedName>
</protein>
<keyword evidence="1" id="KW-1185">Reference proteome</keyword>
<reference evidence="2" key="1">
    <citation type="submission" date="2016-11" db="UniProtKB">
        <authorList>
            <consortium name="WormBaseParasite"/>
        </authorList>
    </citation>
    <scope>IDENTIFICATION</scope>
</reference>
<sequence>MDNMEHSEQIYDDWLFATKINITTLNNPLELLHDKYTLNGYSTMSQCYFNDSYNNEQLNNNKIAEESKKWTQEIIDKLINEIKNENYSNPIITYVDSGNFLSEEFTVLFM</sequence>
<name>A0A1I8BZG7_MELHA</name>
<dbReference type="AlphaFoldDB" id="A0A1I8BZG7"/>
<organism evidence="1 2">
    <name type="scientific">Meloidogyne hapla</name>
    <name type="common">Root-knot nematode worm</name>
    <dbReference type="NCBI Taxonomy" id="6305"/>
    <lineage>
        <taxon>Eukaryota</taxon>
        <taxon>Metazoa</taxon>
        <taxon>Ecdysozoa</taxon>
        <taxon>Nematoda</taxon>
        <taxon>Chromadorea</taxon>
        <taxon>Rhabditida</taxon>
        <taxon>Tylenchina</taxon>
        <taxon>Tylenchomorpha</taxon>
        <taxon>Tylenchoidea</taxon>
        <taxon>Meloidogynidae</taxon>
        <taxon>Meloidogyninae</taxon>
        <taxon>Meloidogyne</taxon>
    </lineage>
</organism>
<evidence type="ECO:0000313" key="2">
    <source>
        <dbReference type="WBParaSite" id="MhA1_Contig798.frz3.gene3"/>
    </source>
</evidence>
<dbReference type="Proteomes" id="UP000095281">
    <property type="component" value="Unplaced"/>
</dbReference>
<dbReference type="WBParaSite" id="MhA1_Contig798.frz3.gene3">
    <property type="protein sequence ID" value="MhA1_Contig798.frz3.gene3"/>
    <property type="gene ID" value="MhA1_Contig798.frz3.gene3"/>
</dbReference>
<proteinExistence type="predicted"/>
<evidence type="ECO:0000313" key="1">
    <source>
        <dbReference type="Proteomes" id="UP000095281"/>
    </source>
</evidence>
<accession>A0A1I8BZG7</accession>